<dbReference type="Pfam" id="PF00361">
    <property type="entry name" value="Proton_antipo_M"/>
    <property type="match status" value="1"/>
</dbReference>
<dbReference type="HAMAP" id="MF_00445">
    <property type="entry name" value="NDH1_NuoN_1"/>
    <property type="match status" value="1"/>
</dbReference>
<keyword evidence="5" id="KW-0874">Quinone</keyword>
<evidence type="ECO:0000256" key="5">
    <source>
        <dbReference type="HAMAP-Rule" id="MF_00445"/>
    </source>
</evidence>
<keyword evidence="2 5" id="KW-0812">Transmembrane</keyword>
<comment type="catalytic activity">
    <reaction evidence="5">
        <text>a quinone + NADH + 5 H(+)(in) = a quinol + NAD(+) + 4 H(+)(out)</text>
        <dbReference type="Rhea" id="RHEA:57888"/>
        <dbReference type="ChEBI" id="CHEBI:15378"/>
        <dbReference type="ChEBI" id="CHEBI:24646"/>
        <dbReference type="ChEBI" id="CHEBI:57540"/>
        <dbReference type="ChEBI" id="CHEBI:57945"/>
        <dbReference type="ChEBI" id="CHEBI:132124"/>
    </reaction>
</comment>
<evidence type="ECO:0000259" key="7">
    <source>
        <dbReference type="Pfam" id="PF00361"/>
    </source>
</evidence>
<dbReference type="PANTHER" id="PTHR22773">
    <property type="entry name" value="NADH DEHYDROGENASE"/>
    <property type="match status" value="1"/>
</dbReference>
<evidence type="ECO:0000256" key="4">
    <source>
        <dbReference type="ARBA" id="ARBA00023136"/>
    </source>
</evidence>
<dbReference type="InterPro" id="IPR010096">
    <property type="entry name" value="NADH-Q_OxRdtase_suN/2"/>
</dbReference>
<dbReference type="Proteomes" id="UP000219452">
    <property type="component" value="Unassembled WGS sequence"/>
</dbReference>
<evidence type="ECO:0000256" key="3">
    <source>
        <dbReference type="ARBA" id="ARBA00022989"/>
    </source>
</evidence>
<dbReference type="GO" id="GO:0048038">
    <property type="term" value="F:quinone binding"/>
    <property type="evidence" value="ECO:0007669"/>
    <property type="project" value="UniProtKB-KW"/>
</dbReference>
<feature type="transmembrane region" description="Helical" evidence="5">
    <location>
        <begin position="148"/>
        <end position="167"/>
    </location>
</feature>
<feature type="transmembrane region" description="Helical" evidence="5">
    <location>
        <begin position="286"/>
        <end position="307"/>
    </location>
</feature>
<keyword evidence="9" id="KW-1185">Reference proteome</keyword>
<sequence>MLPIVLLSVFGIALLFLGFMKSKAILLPATLLFLLITLAVNFLDWNKTYLYFNDMLRVNNLAMVFIAIVLVSAFLVVALSGSFIENDEAQPAEYYGIILFSLVGAVMMIAFENLIMLFVGVEILSVAMYVLTGSDKRNLRSNEAALKYFLMGAFTTGIMLFGMALLYGSTGSFTLAGIGGYAANQQGLSLLLYVGLLMLLIGLLFKVSAAPFHFWTPDVYDGAPTIFTAFMSTVVKTAGFAALFRLLSVSFVGVYNFWWTILAVITAITLIIGNLTAVYQNSFKRMMAYSSISHAGYLLIGLAALGAQTKQAIVFYSLAYSIATISAFGVLLLVAQQKGTQTISKEGVSTESFDTFNGLARQNPLLGFAMTVSMLSLAGIPLTAGFWGKFYMFSTAVERGQIWLLVVAVLMSAVGIYYYFRVIIAMYFRDGATEPIRVAPFYKYVLVAATILTLGLGVAPGLLQGLF</sequence>
<comment type="subcellular location">
    <subcellularLocation>
        <location evidence="5">Cell membrane</location>
        <topology evidence="5">Multi-pass membrane protein</topology>
    </subcellularLocation>
    <subcellularLocation>
        <location evidence="1">Endomembrane system</location>
        <topology evidence="1">Multi-pass membrane protein</topology>
    </subcellularLocation>
    <subcellularLocation>
        <location evidence="6">Membrane</location>
        <topology evidence="6">Multi-pass membrane protein</topology>
    </subcellularLocation>
</comment>
<keyword evidence="5" id="KW-1278">Translocase</keyword>
<comment type="subunit">
    <text evidence="5">NDH-1 is composed of 14 different subunits. Subunits NuoA, H, J, K, L, M, N constitute the membrane sector of the complex.</text>
</comment>
<keyword evidence="4 5" id="KW-0472">Membrane</keyword>
<evidence type="ECO:0000313" key="8">
    <source>
        <dbReference type="EMBL" id="SOD88257.1"/>
    </source>
</evidence>
<feature type="transmembrane region" description="Helical" evidence="5">
    <location>
        <begin position="365"/>
        <end position="388"/>
    </location>
</feature>
<evidence type="ECO:0000313" key="9">
    <source>
        <dbReference type="Proteomes" id="UP000219452"/>
    </source>
</evidence>
<dbReference type="GO" id="GO:0005886">
    <property type="term" value="C:plasma membrane"/>
    <property type="evidence" value="ECO:0007669"/>
    <property type="project" value="UniProtKB-SubCell"/>
</dbReference>
<dbReference type="GO" id="GO:0042773">
    <property type="term" value="P:ATP synthesis coupled electron transport"/>
    <property type="evidence" value="ECO:0007669"/>
    <property type="project" value="InterPro"/>
</dbReference>
<dbReference type="EC" id="7.1.1.-" evidence="5"/>
<proteinExistence type="inferred from homology"/>
<name>A0A286FY97_9BACT</name>
<dbReference type="GO" id="GO:0012505">
    <property type="term" value="C:endomembrane system"/>
    <property type="evidence" value="ECO:0007669"/>
    <property type="project" value="UniProtKB-SubCell"/>
</dbReference>
<dbReference type="GO" id="GO:0008137">
    <property type="term" value="F:NADH dehydrogenase (ubiquinone) activity"/>
    <property type="evidence" value="ECO:0007669"/>
    <property type="project" value="InterPro"/>
</dbReference>
<feature type="transmembrane region" description="Helical" evidence="5">
    <location>
        <begin position="25"/>
        <end position="43"/>
    </location>
</feature>
<dbReference type="EMBL" id="OCNH01000002">
    <property type="protein sequence ID" value="SOD88257.1"/>
    <property type="molecule type" value="Genomic_DNA"/>
</dbReference>
<feature type="transmembrane region" description="Helical" evidence="5">
    <location>
        <begin position="64"/>
        <end position="84"/>
    </location>
</feature>
<dbReference type="NCBIfam" id="TIGR01770">
    <property type="entry name" value="NDH_I_N"/>
    <property type="match status" value="1"/>
</dbReference>
<organism evidence="8 9">
    <name type="scientific">Spirosoma fluviale</name>
    <dbReference type="NCBI Taxonomy" id="1597977"/>
    <lineage>
        <taxon>Bacteria</taxon>
        <taxon>Pseudomonadati</taxon>
        <taxon>Bacteroidota</taxon>
        <taxon>Cytophagia</taxon>
        <taxon>Cytophagales</taxon>
        <taxon>Cytophagaceae</taxon>
        <taxon>Spirosoma</taxon>
    </lineage>
</organism>
<feature type="transmembrane region" description="Helical" evidence="5">
    <location>
        <begin position="400"/>
        <end position="420"/>
    </location>
</feature>
<feature type="transmembrane region" description="Helical" evidence="5">
    <location>
        <begin position="257"/>
        <end position="279"/>
    </location>
</feature>
<dbReference type="RefSeq" id="WP_097126222.1">
    <property type="nucleotide sequence ID" value="NZ_OCNH01000002.1"/>
</dbReference>
<dbReference type="AlphaFoldDB" id="A0A286FY97"/>
<reference evidence="9" key="1">
    <citation type="submission" date="2017-09" db="EMBL/GenBank/DDBJ databases">
        <authorList>
            <person name="Varghese N."/>
            <person name="Submissions S."/>
        </authorList>
    </citation>
    <scope>NUCLEOTIDE SEQUENCE [LARGE SCALE GENOMIC DNA]</scope>
    <source>
        <strain evidence="9">DSM 29961</strain>
    </source>
</reference>
<keyword evidence="5" id="KW-1003">Cell membrane</keyword>
<feature type="transmembrane region" description="Helical" evidence="5">
    <location>
        <begin position="441"/>
        <end position="463"/>
    </location>
</feature>
<feature type="transmembrane region" description="Helical" evidence="5">
    <location>
        <begin position="226"/>
        <end position="251"/>
    </location>
</feature>
<evidence type="ECO:0000256" key="1">
    <source>
        <dbReference type="ARBA" id="ARBA00004127"/>
    </source>
</evidence>
<protein>
    <recommendedName>
        <fullName evidence="5">NADH-quinone oxidoreductase subunit N</fullName>
        <ecNumber evidence="5">7.1.1.-</ecNumber>
    </recommendedName>
    <alternativeName>
        <fullName evidence="5">NADH dehydrogenase I subunit N</fullName>
    </alternativeName>
    <alternativeName>
        <fullName evidence="5">NDH-1 subunit N</fullName>
    </alternativeName>
</protein>
<evidence type="ECO:0000256" key="2">
    <source>
        <dbReference type="ARBA" id="ARBA00022692"/>
    </source>
</evidence>
<evidence type="ECO:0000256" key="6">
    <source>
        <dbReference type="RuleBase" id="RU000320"/>
    </source>
</evidence>
<dbReference type="OrthoDB" id="9811718at2"/>
<accession>A0A286FY97</accession>
<keyword evidence="5" id="KW-0813">Transport</keyword>
<keyword evidence="3 5" id="KW-1133">Transmembrane helix</keyword>
<feature type="transmembrane region" description="Helical" evidence="5">
    <location>
        <begin position="96"/>
        <end position="127"/>
    </location>
</feature>
<comment type="function">
    <text evidence="5">NDH-1 shuttles electrons from NADH, via FMN and iron-sulfur (Fe-S) centers, to quinones in the respiratory chain. The immediate electron acceptor for the enzyme in this species is believed to be a menaquinone. Couples the redox reaction to proton translocation (for every two electrons transferred, four hydrogen ions are translocated across the cytoplasmic membrane), and thus conserves the redox energy in a proton gradient.</text>
</comment>
<keyword evidence="5" id="KW-0520">NAD</keyword>
<dbReference type="GO" id="GO:0050136">
    <property type="term" value="F:NADH dehydrogenase (quinone) (non-electrogenic) activity"/>
    <property type="evidence" value="ECO:0007669"/>
    <property type="project" value="UniProtKB-UniRule"/>
</dbReference>
<dbReference type="InterPro" id="IPR001750">
    <property type="entry name" value="ND/Mrp_TM"/>
</dbReference>
<gene>
    <name evidence="5" type="primary">nuoN</name>
    <name evidence="8" type="ORF">SAMN06269250_2577</name>
</gene>
<comment type="similarity">
    <text evidence="5">Belongs to the complex I subunit 2 family.</text>
</comment>
<feature type="transmembrane region" description="Helical" evidence="5">
    <location>
        <begin position="187"/>
        <end position="205"/>
    </location>
</feature>
<feature type="transmembrane region" description="Helical" evidence="5">
    <location>
        <begin position="313"/>
        <end position="335"/>
    </location>
</feature>
<feature type="domain" description="NADH:quinone oxidoreductase/Mrp antiporter transmembrane" evidence="7">
    <location>
        <begin position="113"/>
        <end position="412"/>
    </location>
</feature>